<evidence type="ECO:0000256" key="5">
    <source>
        <dbReference type="ARBA" id="ARBA00022847"/>
    </source>
</evidence>
<evidence type="ECO:0000256" key="10">
    <source>
        <dbReference type="ARBA" id="ARBA00045588"/>
    </source>
</evidence>
<dbReference type="AlphaFoldDB" id="W9RCU8"/>
<dbReference type="Pfam" id="PF01490">
    <property type="entry name" value="Aa_trans"/>
    <property type="match status" value="1"/>
</dbReference>
<keyword evidence="6" id="KW-0029">Amino-acid transport</keyword>
<evidence type="ECO:0000256" key="9">
    <source>
        <dbReference type="ARBA" id="ARBA00023294"/>
    </source>
</evidence>
<reference evidence="14" key="1">
    <citation type="submission" date="2013-01" db="EMBL/GenBank/DDBJ databases">
        <title>Draft Genome Sequence of a Mulberry Tree, Morus notabilis C.K. Schneid.</title>
        <authorList>
            <person name="He N."/>
            <person name="Zhao S."/>
        </authorList>
    </citation>
    <scope>NUCLEOTIDE SEQUENCE</scope>
</reference>
<dbReference type="GO" id="GO:0012505">
    <property type="term" value="C:endomembrane system"/>
    <property type="evidence" value="ECO:0007669"/>
    <property type="project" value="UniProtKB-SubCell"/>
</dbReference>
<dbReference type="PANTHER" id="PTHR48017">
    <property type="entry name" value="OS05G0424000 PROTEIN-RELATED"/>
    <property type="match status" value="1"/>
</dbReference>
<accession>W9RCU8</accession>
<dbReference type="Proteomes" id="UP000030645">
    <property type="component" value="Unassembled WGS sequence"/>
</dbReference>
<gene>
    <name evidence="13" type="ORF">L484_023765</name>
</gene>
<feature type="domain" description="Amino acid transporter transmembrane" evidence="12">
    <location>
        <begin position="8"/>
        <end position="122"/>
    </location>
</feature>
<dbReference type="EMBL" id="KE344020">
    <property type="protein sequence ID" value="EXB51062.1"/>
    <property type="molecule type" value="Genomic_DNA"/>
</dbReference>
<protein>
    <recommendedName>
        <fullName evidence="12">Amino acid transporter transmembrane domain-containing protein</fullName>
    </recommendedName>
</protein>
<dbReference type="GO" id="GO:0015293">
    <property type="term" value="F:symporter activity"/>
    <property type="evidence" value="ECO:0007669"/>
    <property type="project" value="UniProtKB-KW"/>
</dbReference>
<name>W9RCU8_9ROSA</name>
<evidence type="ECO:0000259" key="12">
    <source>
        <dbReference type="Pfam" id="PF01490"/>
    </source>
</evidence>
<dbReference type="GO" id="GO:0009734">
    <property type="term" value="P:auxin-activated signaling pathway"/>
    <property type="evidence" value="ECO:0007669"/>
    <property type="project" value="UniProtKB-KW"/>
</dbReference>
<keyword evidence="5" id="KW-0769">Symport</keyword>
<evidence type="ECO:0000256" key="6">
    <source>
        <dbReference type="ARBA" id="ARBA00022970"/>
    </source>
</evidence>
<organism evidence="13 14">
    <name type="scientific">Morus notabilis</name>
    <dbReference type="NCBI Taxonomy" id="981085"/>
    <lineage>
        <taxon>Eukaryota</taxon>
        <taxon>Viridiplantae</taxon>
        <taxon>Streptophyta</taxon>
        <taxon>Embryophyta</taxon>
        <taxon>Tracheophyta</taxon>
        <taxon>Spermatophyta</taxon>
        <taxon>Magnoliopsida</taxon>
        <taxon>eudicotyledons</taxon>
        <taxon>Gunneridae</taxon>
        <taxon>Pentapetalae</taxon>
        <taxon>rosids</taxon>
        <taxon>fabids</taxon>
        <taxon>Rosales</taxon>
        <taxon>Moraceae</taxon>
        <taxon>Moreae</taxon>
        <taxon>Morus</taxon>
    </lineage>
</organism>
<dbReference type="STRING" id="981085.W9RCU8"/>
<feature type="transmembrane region" description="Helical" evidence="11">
    <location>
        <begin position="14"/>
        <end position="34"/>
    </location>
</feature>
<keyword evidence="8 11" id="KW-0472">Membrane</keyword>
<comment type="subcellular location">
    <subcellularLocation>
        <location evidence="1">Endomembrane system</location>
        <topology evidence="1">Multi-pass membrane protein</topology>
    </subcellularLocation>
</comment>
<evidence type="ECO:0000256" key="1">
    <source>
        <dbReference type="ARBA" id="ARBA00004127"/>
    </source>
</evidence>
<keyword evidence="4 11" id="KW-0812">Transmembrane</keyword>
<keyword evidence="3" id="KW-0813">Transport</keyword>
<sequence length="197" mass="21249">MGIACGKKGTTRTAVAHIIAGVIGSGVLSLSWSVAQLGWIAGPSSMIAFAVVTLVSTNLLSDCYRFPDPQFGHARCPSYAEAVKLYLGEKWQYVSGAFAYESLYGCGIAYTFTSASSISPSGREIDMMNRIIVGLTYSHKAISLGHENSCPAKRSCALTLMIHHRTCDNKDKIKLLQPSPALLCDKSIVTILRSLRK</sequence>
<evidence type="ECO:0000313" key="14">
    <source>
        <dbReference type="Proteomes" id="UP000030645"/>
    </source>
</evidence>
<keyword evidence="14" id="KW-1185">Reference proteome</keyword>
<dbReference type="InterPro" id="IPR013057">
    <property type="entry name" value="AA_transpt_TM"/>
</dbReference>
<comment type="function">
    <text evidence="10">Carrier protein involved in proton-driven auxin influx. Mediates the formation of auxin gradient from developing leaves (site of auxin biosynthesis) to tips by contributing to the loading of auxin in vascular tissues and facilitating acropetal (base to tip) auxin transport within inner tissues of the root apex, and basipetal (tip to base) auxin transport within outer tissues of the root apex. May be involved in lateral roots and nodules formation.</text>
</comment>
<dbReference type="GO" id="GO:0006865">
    <property type="term" value="P:amino acid transport"/>
    <property type="evidence" value="ECO:0007669"/>
    <property type="project" value="UniProtKB-KW"/>
</dbReference>
<dbReference type="eggNOG" id="KOG1303">
    <property type="taxonomic scope" value="Eukaryota"/>
</dbReference>
<evidence type="ECO:0000313" key="13">
    <source>
        <dbReference type="EMBL" id="EXB51062.1"/>
    </source>
</evidence>
<evidence type="ECO:0000256" key="4">
    <source>
        <dbReference type="ARBA" id="ARBA00022692"/>
    </source>
</evidence>
<keyword evidence="9" id="KW-0927">Auxin signaling pathway</keyword>
<evidence type="ECO:0000256" key="2">
    <source>
        <dbReference type="ARBA" id="ARBA00005590"/>
    </source>
</evidence>
<evidence type="ECO:0000256" key="8">
    <source>
        <dbReference type="ARBA" id="ARBA00023136"/>
    </source>
</evidence>
<keyword evidence="7 11" id="KW-1133">Transmembrane helix</keyword>
<proteinExistence type="inferred from homology"/>
<evidence type="ECO:0000256" key="3">
    <source>
        <dbReference type="ARBA" id="ARBA00022448"/>
    </source>
</evidence>
<evidence type="ECO:0000256" key="7">
    <source>
        <dbReference type="ARBA" id="ARBA00022989"/>
    </source>
</evidence>
<evidence type="ECO:0000256" key="11">
    <source>
        <dbReference type="SAM" id="Phobius"/>
    </source>
</evidence>
<feature type="transmembrane region" description="Helical" evidence="11">
    <location>
        <begin position="40"/>
        <end position="60"/>
    </location>
</feature>
<comment type="similarity">
    <text evidence="2">Belongs to the amino acid/polyamine transporter 2 family. Amino acid/auxin permease (AAAP) (TC 2.A.18.1) subfamily.</text>
</comment>